<comment type="caution">
    <text evidence="1">The sequence shown here is derived from an EMBL/GenBank/DDBJ whole genome shotgun (WGS) entry which is preliminary data.</text>
</comment>
<sequence>MMSGVRGIWEEERIFRLPMQNSKFTSWRNAPSKSVQRAETRATLHFLRFQRCNAPASCAPCATTRDFPSLFSKSTAQCVSTCARVRGFSSSCKINGTTRHVPALLAQRPE</sequence>
<dbReference type="EMBL" id="LXQA010131431">
    <property type="protein sequence ID" value="MCI22611.1"/>
    <property type="molecule type" value="Genomic_DNA"/>
</dbReference>
<accession>A0A392QE43</accession>
<keyword evidence="2" id="KW-1185">Reference proteome</keyword>
<name>A0A392QE43_9FABA</name>
<protein>
    <submittedName>
        <fullName evidence="1">Uncharacterized protein</fullName>
    </submittedName>
</protein>
<dbReference type="AlphaFoldDB" id="A0A392QE43"/>
<proteinExistence type="predicted"/>
<evidence type="ECO:0000313" key="2">
    <source>
        <dbReference type="Proteomes" id="UP000265520"/>
    </source>
</evidence>
<dbReference type="Proteomes" id="UP000265520">
    <property type="component" value="Unassembled WGS sequence"/>
</dbReference>
<organism evidence="1 2">
    <name type="scientific">Trifolium medium</name>
    <dbReference type="NCBI Taxonomy" id="97028"/>
    <lineage>
        <taxon>Eukaryota</taxon>
        <taxon>Viridiplantae</taxon>
        <taxon>Streptophyta</taxon>
        <taxon>Embryophyta</taxon>
        <taxon>Tracheophyta</taxon>
        <taxon>Spermatophyta</taxon>
        <taxon>Magnoliopsida</taxon>
        <taxon>eudicotyledons</taxon>
        <taxon>Gunneridae</taxon>
        <taxon>Pentapetalae</taxon>
        <taxon>rosids</taxon>
        <taxon>fabids</taxon>
        <taxon>Fabales</taxon>
        <taxon>Fabaceae</taxon>
        <taxon>Papilionoideae</taxon>
        <taxon>50 kb inversion clade</taxon>
        <taxon>NPAAA clade</taxon>
        <taxon>Hologalegina</taxon>
        <taxon>IRL clade</taxon>
        <taxon>Trifolieae</taxon>
        <taxon>Trifolium</taxon>
    </lineage>
</organism>
<evidence type="ECO:0000313" key="1">
    <source>
        <dbReference type="EMBL" id="MCI22611.1"/>
    </source>
</evidence>
<reference evidence="1 2" key="1">
    <citation type="journal article" date="2018" name="Front. Plant Sci.">
        <title>Red Clover (Trifolium pratense) and Zigzag Clover (T. medium) - A Picture of Genomic Similarities and Differences.</title>
        <authorList>
            <person name="Dluhosova J."/>
            <person name="Istvanek J."/>
            <person name="Nedelnik J."/>
            <person name="Repkova J."/>
        </authorList>
    </citation>
    <scope>NUCLEOTIDE SEQUENCE [LARGE SCALE GENOMIC DNA]</scope>
    <source>
        <strain evidence="2">cv. 10/8</strain>
        <tissue evidence="1">Leaf</tissue>
    </source>
</reference>
<feature type="non-terminal residue" evidence="1">
    <location>
        <position position="110"/>
    </location>
</feature>